<accession>A0A498C5Q4</accession>
<dbReference type="EMBL" id="RCDA01000001">
    <property type="protein sequence ID" value="RLK51145.1"/>
    <property type="molecule type" value="Genomic_DNA"/>
</dbReference>
<comment type="caution">
    <text evidence="2">The sequence shown here is derived from an EMBL/GenBank/DDBJ whole genome shotgun (WGS) entry which is preliminary data.</text>
</comment>
<dbReference type="Gene3D" id="1.10.4060.10">
    <property type="entry name" value="BPP1347 like domain"/>
    <property type="match status" value="1"/>
</dbReference>
<gene>
    <name evidence="2" type="ORF">DFR31_1061</name>
</gene>
<protein>
    <recommendedName>
        <fullName evidence="1">Lon N-terminal domain-containing protein</fullName>
    </recommendedName>
</protein>
<dbReference type="Proteomes" id="UP000275461">
    <property type="component" value="Unassembled WGS sequence"/>
</dbReference>
<dbReference type="PROSITE" id="PS51787">
    <property type="entry name" value="LON_N"/>
    <property type="match status" value="1"/>
</dbReference>
<dbReference type="SUPFAM" id="SSF88697">
    <property type="entry name" value="PUA domain-like"/>
    <property type="match status" value="1"/>
</dbReference>
<evidence type="ECO:0000259" key="1">
    <source>
        <dbReference type="PROSITE" id="PS51787"/>
    </source>
</evidence>
<dbReference type="Pfam" id="PF02190">
    <property type="entry name" value="LON_substr_bdg"/>
    <property type="match status" value="1"/>
</dbReference>
<evidence type="ECO:0000313" key="3">
    <source>
        <dbReference type="Proteomes" id="UP000275461"/>
    </source>
</evidence>
<dbReference type="PANTHER" id="PTHR46732:SF8">
    <property type="entry name" value="ATP-DEPENDENT PROTEASE LA (LON) DOMAIN PROTEIN"/>
    <property type="match status" value="1"/>
</dbReference>
<evidence type="ECO:0000313" key="2">
    <source>
        <dbReference type="EMBL" id="RLK51145.1"/>
    </source>
</evidence>
<sequence length="200" mass="22459">MNNRLPLFPLQTVLFPGGPLVLRLFEPRYLDMVAECLREDRGFGVCRIVDGREAGQPAEPEAVGTLARIVDWEQRTDGLLGITVRGEQRFRIVSREVEKNGLQRAEVEWLPQPPATPLPEEHAALAALLDRILEQIRGPWAALSRHPGDAEWVGCRLAELLPIPPQDRQQLLELDDPVERLAVLHEALNHAQTTDDAPQE</sequence>
<proteinExistence type="predicted"/>
<keyword evidence="3" id="KW-1185">Reference proteome</keyword>
<dbReference type="RefSeq" id="WP_121441575.1">
    <property type="nucleotide sequence ID" value="NZ_RCDA01000001.1"/>
</dbReference>
<dbReference type="Gene3D" id="2.30.130.40">
    <property type="entry name" value="LON domain-like"/>
    <property type="match status" value="1"/>
</dbReference>
<dbReference type="InterPro" id="IPR015947">
    <property type="entry name" value="PUA-like_sf"/>
</dbReference>
<feature type="domain" description="Lon N-terminal" evidence="1">
    <location>
        <begin position="5"/>
        <end position="192"/>
    </location>
</feature>
<organism evidence="2 3">
    <name type="scientific">Alkalispirillum mobile</name>
    <dbReference type="NCBI Taxonomy" id="85925"/>
    <lineage>
        <taxon>Bacteria</taxon>
        <taxon>Pseudomonadati</taxon>
        <taxon>Pseudomonadota</taxon>
        <taxon>Gammaproteobacteria</taxon>
        <taxon>Chromatiales</taxon>
        <taxon>Ectothiorhodospiraceae</taxon>
        <taxon>Alkalispirillum</taxon>
    </lineage>
</organism>
<dbReference type="AlphaFoldDB" id="A0A498C5Q4"/>
<dbReference type="PANTHER" id="PTHR46732">
    <property type="entry name" value="ATP-DEPENDENT PROTEASE LA (LON) DOMAIN PROTEIN"/>
    <property type="match status" value="1"/>
</dbReference>
<dbReference type="SMART" id="SM00464">
    <property type="entry name" value="LON"/>
    <property type="match status" value="1"/>
</dbReference>
<reference evidence="2 3" key="1">
    <citation type="submission" date="2018-10" db="EMBL/GenBank/DDBJ databases">
        <title>Genomic Encyclopedia of Type Strains, Phase IV (KMG-IV): sequencing the most valuable type-strain genomes for metagenomic binning, comparative biology and taxonomic classification.</title>
        <authorList>
            <person name="Goeker M."/>
        </authorList>
    </citation>
    <scope>NUCLEOTIDE SEQUENCE [LARGE SCALE GENOMIC DNA]</scope>
    <source>
        <strain evidence="2 3">DSM 12769</strain>
    </source>
</reference>
<dbReference type="InterPro" id="IPR003111">
    <property type="entry name" value="Lon_prtase_N"/>
</dbReference>
<dbReference type="OrthoDB" id="8558970at2"/>
<name>A0A498C5Q4_9GAMM</name>
<dbReference type="InterPro" id="IPR046336">
    <property type="entry name" value="Lon_prtase_N_sf"/>
</dbReference>